<evidence type="ECO:0008006" key="10">
    <source>
        <dbReference type="Google" id="ProtNLM"/>
    </source>
</evidence>
<feature type="non-terminal residue" evidence="9">
    <location>
        <position position="273"/>
    </location>
</feature>
<keyword evidence="3" id="KW-0328">Glycosyltransferase</keyword>
<evidence type="ECO:0000256" key="8">
    <source>
        <dbReference type="SAM" id="Phobius"/>
    </source>
</evidence>
<dbReference type="GO" id="GO:0005886">
    <property type="term" value="C:plasma membrane"/>
    <property type="evidence" value="ECO:0007669"/>
    <property type="project" value="UniProtKB-SubCell"/>
</dbReference>
<dbReference type="EMBL" id="BARU01026069">
    <property type="protein sequence ID" value="GAH73780.1"/>
    <property type="molecule type" value="Genomic_DNA"/>
</dbReference>
<evidence type="ECO:0000256" key="5">
    <source>
        <dbReference type="ARBA" id="ARBA00022692"/>
    </source>
</evidence>
<name>X1IWZ4_9ZZZZ</name>
<feature type="transmembrane region" description="Helical" evidence="8">
    <location>
        <begin position="33"/>
        <end position="64"/>
    </location>
</feature>
<organism evidence="9">
    <name type="scientific">marine sediment metagenome</name>
    <dbReference type="NCBI Taxonomy" id="412755"/>
    <lineage>
        <taxon>unclassified sequences</taxon>
        <taxon>metagenomes</taxon>
        <taxon>ecological metagenomes</taxon>
    </lineage>
</organism>
<dbReference type="GO" id="GO:0008610">
    <property type="term" value="P:lipid biosynthetic process"/>
    <property type="evidence" value="ECO:0007669"/>
    <property type="project" value="UniProtKB-ARBA"/>
</dbReference>
<keyword evidence="2" id="KW-1003">Cell membrane</keyword>
<keyword evidence="4" id="KW-0808">Transferase</keyword>
<evidence type="ECO:0000256" key="2">
    <source>
        <dbReference type="ARBA" id="ARBA00022475"/>
    </source>
</evidence>
<feature type="transmembrane region" description="Helical" evidence="8">
    <location>
        <begin position="7"/>
        <end position="27"/>
    </location>
</feature>
<evidence type="ECO:0000256" key="3">
    <source>
        <dbReference type="ARBA" id="ARBA00022676"/>
    </source>
</evidence>
<feature type="transmembrane region" description="Helical" evidence="8">
    <location>
        <begin position="144"/>
        <end position="164"/>
    </location>
</feature>
<feature type="transmembrane region" description="Helical" evidence="8">
    <location>
        <begin position="171"/>
        <end position="189"/>
    </location>
</feature>
<feature type="transmembrane region" description="Helical" evidence="8">
    <location>
        <begin position="228"/>
        <end position="246"/>
    </location>
</feature>
<dbReference type="PANTHER" id="PTHR33908">
    <property type="entry name" value="MANNOSYLTRANSFERASE YKCB-RELATED"/>
    <property type="match status" value="1"/>
</dbReference>
<keyword evidence="5 8" id="KW-0812">Transmembrane</keyword>
<proteinExistence type="predicted"/>
<dbReference type="AlphaFoldDB" id="X1IWZ4"/>
<feature type="non-terminal residue" evidence="9">
    <location>
        <position position="1"/>
    </location>
</feature>
<dbReference type="GO" id="GO:0016763">
    <property type="term" value="F:pentosyltransferase activity"/>
    <property type="evidence" value="ECO:0007669"/>
    <property type="project" value="TreeGrafter"/>
</dbReference>
<evidence type="ECO:0000256" key="4">
    <source>
        <dbReference type="ARBA" id="ARBA00022679"/>
    </source>
</evidence>
<evidence type="ECO:0000313" key="9">
    <source>
        <dbReference type="EMBL" id="GAH73780.1"/>
    </source>
</evidence>
<sequence>YIGCHRILSDAPFALLFWAAVCASLRARGGSPWWLLAAAALAVGALTVRIPGVMTVGPMAIGLLLDRTERISRKRLIILGCGLLAVAAGSLGLFYLLGRHVSETTPLYAESLAMPVLDMLRQLGQGLTAFPYAMAEMLTGQKGFIVFGLLATACLVIGGAFSWTRGRRMPIACVVLNVAGLAVVGGANAVRSRYLLPVLPFIAYLTIEGLMAVTWVVAWRVKRRPRGLAPLITATAFVVFAVGFNAPRLLRNATYYSYLSHTPRYYDVIRHGR</sequence>
<comment type="caution">
    <text evidence="9">The sequence shown here is derived from an EMBL/GenBank/DDBJ whole genome shotgun (WGS) entry which is preliminary data.</text>
</comment>
<evidence type="ECO:0000256" key="6">
    <source>
        <dbReference type="ARBA" id="ARBA00022989"/>
    </source>
</evidence>
<feature type="transmembrane region" description="Helical" evidence="8">
    <location>
        <begin position="76"/>
        <end position="97"/>
    </location>
</feature>
<evidence type="ECO:0000256" key="7">
    <source>
        <dbReference type="ARBA" id="ARBA00023136"/>
    </source>
</evidence>
<keyword evidence="6 8" id="KW-1133">Transmembrane helix</keyword>
<comment type="subcellular location">
    <subcellularLocation>
        <location evidence="1">Cell membrane</location>
        <topology evidence="1">Multi-pass membrane protein</topology>
    </subcellularLocation>
</comment>
<gene>
    <name evidence="9" type="ORF">S03H2_41922</name>
</gene>
<evidence type="ECO:0000256" key="1">
    <source>
        <dbReference type="ARBA" id="ARBA00004651"/>
    </source>
</evidence>
<feature type="transmembrane region" description="Helical" evidence="8">
    <location>
        <begin position="201"/>
        <end position="221"/>
    </location>
</feature>
<accession>X1IWZ4</accession>
<reference evidence="9" key="1">
    <citation type="journal article" date="2014" name="Front. Microbiol.">
        <title>High frequency of phylogenetically diverse reductive dehalogenase-homologous genes in deep subseafloor sedimentary metagenomes.</title>
        <authorList>
            <person name="Kawai M."/>
            <person name="Futagami T."/>
            <person name="Toyoda A."/>
            <person name="Takaki Y."/>
            <person name="Nishi S."/>
            <person name="Hori S."/>
            <person name="Arai W."/>
            <person name="Tsubouchi T."/>
            <person name="Morono Y."/>
            <person name="Uchiyama I."/>
            <person name="Ito T."/>
            <person name="Fujiyama A."/>
            <person name="Inagaki F."/>
            <person name="Takami H."/>
        </authorList>
    </citation>
    <scope>NUCLEOTIDE SEQUENCE</scope>
    <source>
        <strain evidence="9">Expedition CK06-06</strain>
    </source>
</reference>
<dbReference type="InterPro" id="IPR050297">
    <property type="entry name" value="LipidA_mod_glycosyltrf_83"/>
</dbReference>
<dbReference type="PANTHER" id="PTHR33908:SF11">
    <property type="entry name" value="MEMBRANE PROTEIN"/>
    <property type="match status" value="1"/>
</dbReference>
<protein>
    <recommendedName>
        <fullName evidence="10">Glycosyltransferase RgtA/B/C/D-like domain-containing protein</fullName>
    </recommendedName>
</protein>
<keyword evidence="7 8" id="KW-0472">Membrane</keyword>